<feature type="domain" description="Pyridoxamine 5'-phosphate oxidase N-terminal" evidence="2">
    <location>
        <begin position="7"/>
        <end position="97"/>
    </location>
</feature>
<dbReference type="AlphaFoldDB" id="A0A2P8E5M3"/>
<dbReference type="GO" id="GO:0070967">
    <property type="term" value="F:coenzyme F420 binding"/>
    <property type="evidence" value="ECO:0007669"/>
    <property type="project" value="TreeGrafter"/>
</dbReference>
<dbReference type="InterPro" id="IPR012349">
    <property type="entry name" value="Split_barrel_FMN-bd"/>
</dbReference>
<dbReference type="OrthoDB" id="3693562at2"/>
<dbReference type="GO" id="GO:0005829">
    <property type="term" value="C:cytosol"/>
    <property type="evidence" value="ECO:0007669"/>
    <property type="project" value="TreeGrafter"/>
</dbReference>
<evidence type="ECO:0000259" key="2">
    <source>
        <dbReference type="Pfam" id="PF01243"/>
    </source>
</evidence>
<dbReference type="InterPro" id="IPR024031">
    <property type="entry name" value="MSMEG_5819/OxyR"/>
</dbReference>
<dbReference type="EMBL" id="PYGE01000005">
    <property type="protein sequence ID" value="PSL04774.1"/>
    <property type="molecule type" value="Genomic_DNA"/>
</dbReference>
<keyword evidence="4" id="KW-1185">Reference proteome</keyword>
<accession>A0A2P8E5M3</accession>
<organism evidence="3 4">
    <name type="scientific">Haloactinopolyspora alba</name>
    <dbReference type="NCBI Taxonomy" id="648780"/>
    <lineage>
        <taxon>Bacteria</taxon>
        <taxon>Bacillati</taxon>
        <taxon>Actinomycetota</taxon>
        <taxon>Actinomycetes</taxon>
        <taxon>Jiangellales</taxon>
        <taxon>Jiangellaceae</taxon>
        <taxon>Haloactinopolyspora</taxon>
    </lineage>
</organism>
<gene>
    <name evidence="3" type="ORF">CLV30_105241</name>
</gene>
<dbReference type="RefSeq" id="WP_106536959.1">
    <property type="nucleotide sequence ID" value="NZ_PYGE01000005.1"/>
</dbReference>
<dbReference type="InterPro" id="IPR052019">
    <property type="entry name" value="F420H2_bilvrd_red/Heme_oxyg"/>
</dbReference>
<dbReference type="GO" id="GO:0016627">
    <property type="term" value="F:oxidoreductase activity, acting on the CH-CH group of donors"/>
    <property type="evidence" value="ECO:0007669"/>
    <property type="project" value="TreeGrafter"/>
</dbReference>
<dbReference type="InterPro" id="IPR011576">
    <property type="entry name" value="Pyridox_Oxase_N"/>
</dbReference>
<proteinExistence type="predicted"/>
<evidence type="ECO:0000313" key="3">
    <source>
        <dbReference type="EMBL" id="PSL04774.1"/>
    </source>
</evidence>
<dbReference type="Gene3D" id="2.30.110.10">
    <property type="entry name" value="Electron Transport, Fmn-binding Protein, Chain A"/>
    <property type="match status" value="1"/>
</dbReference>
<dbReference type="PANTHER" id="PTHR35176:SF6">
    <property type="entry name" value="HEME OXYGENASE HI_0854-RELATED"/>
    <property type="match status" value="1"/>
</dbReference>
<dbReference type="SUPFAM" id="SSF50475">
    <property type="entry name" value="FMN-binding split barrel"/>
    <property type="match status" value="1"/>
</dbReference>
<keyword evidence="1" id="KW-0560">Oxidoreductase</keyword>
<evidence type="ECO:0000313" key="4">
    <source>
        <dbReference type="Proteomes" id="UP000243528"/>
    </source>
</evidence>
<dbReference type="NCBIfam" id="TIGR04023">
    <property type="entry name" value="PPOX_MSMEG_5819"/>
    <property type="match status" value="1"/>
</dbReference>
<sequence length="117" mass="12792">MSAFTEAESRYLLSGPGLGRLATVDETGQPRIVPLGWTYNTELGTIDIGGRNFAATRKYRDVQANPKVAFIVDDVLPPWSPRSVIVHGRAEAIASPEPIIRIHPVRVISWGLDTEPA</sequence>
<dbReference type="Pfam" id="PF01243">
    <property type="entry name" value="PNPOx_N"/>
    <property type="match status" value="1"/>
</dbReference>
<dbReference type="PANTHER" id="PTHR35176">
    <property type="entry name" value="HEME OXYGENASE HI_0854-RELATED"/>
    <property type="match status" value="1"/>
</dbReference>
<dbReference type="Proteomes" id="UP000243528">
    <property type="component" value="Unassembled WGS sequence"/>
</dbReference>
<protein>
    <submittedName>
        <fullName evidence="3">Pyridoxamine 5'-phosphate oxidase family protein</fullName>
    </submittedName>
</protein>
<reference evidence="3 4" key="1">
    <citation type="submission" date="2018-03" db="EMBL/GenBank/DDBJ databases">
        <title>Genomic Encyclopedia of Archaeal and Bacterial Type Strains, Phase II (KMG-II): from individual species to whole genera.</title>
        <authorList>
            <person name="Goeker M."/>
        </authorList>
    </citation>
    <scope>NUCLEOTIDE SEQUENCE [LARGE SCALE GENOMIC DNA]</scope>
    <source>
        <strain evidence="3 4">DSM 45211</strain>
    </source>
</reference>
<comment type="caution">
    <text evidence="3">The sequence shown here is derived from an EMBL/GenBank/DDBJ whole genome shotgun (WGS) entry which is preliminary data.</text>
</comment>
<evidence type="ECO:0000256" key="1">
    <source>
        <dbReference type="ARBA" id="ARBA00023002"/>
    </source>
</evidence>
<name>A0A2P8E5M3_9ACTN</name>